<dbReference type="GO" id="GO:0005524">
    <property type="term" value="F:ATP binding"/>
    <property type="evidence" value="ECO:0007669"/>
    <property type="project" value="UniProtKB-KW"/>
</dbReference>
<keyword evidence="4" id="KW-0808">Transferase</keyword>
<keyword evidence="9" id="KW-1133">Transmembrane helix</keyword>
<dbReference type="InterPro" id="IPR050482">
    <property type="entry name" value="Sensor_HK_TwoCompSys"/>
</dbReference>
<dbReference type="Pfam" id="PF02518">
    <property type="entry name" value="HATPase_c"/>
    <property type="match status" value="1"/>
</dbReference>
<comment type="catalytic activity">
    <reaction evidence="1">
        <text>ATP + protein L-histidine = ADP + protein N-phospho-L-histidine.</text>
        <dbReference type="EC" id="2.7.13.3"/>
    </reaction>
</comment>
<evidence type="ECO:0000256" key="8">
    <source>
        <dbReference type="ARBA" id="ARBA00023012"/>
    </source>
</evidence>
<evidence type="ECO:0000313" key="12">
    <source>
        <dbReference type="Proteomes" id="UP000240542"/>
    </source>
</evidence>
<dbReference type="EMBL" id="PYGA01000006">
    <property type="protein sequence ID" value="PSK97959.1"/>
    <property type="molecule type" value="Genomic_DNA"/>
</dbReference>
<gene>
    <name evidence="11" type="ORF">CLV63_1067</name>
</gene>
<dbReference type="InterPro" id="IPR011712">
    <property type="entry name" value="Sig_transdc_His_kin_sub3_dim/P"/>
</dbReference>
<evidence type="ECO:0000256" key="7">
    <source>
        <dbReference type="ARBA" id="ARBA00022840"/>
    </source>
</evidence>
<feature type="transmembrane region" description="Helical" evidence="9">
    <location>
        <begin position="93"/>
        <end position="117"/>
    </location>
</feature>
<keyword evidence="3" id="KW-0597">Phosphoprotein</keyword>
<dbReference type="EC" id="2.7.13.3" evidence="2"/>
<sequence>MRGLAGGTIAVLLGAATGAAELLFVCCAGIALAAAAPWGRGRRAVLRAIQSLAARLVGLELRRLSFWAGITVRPEPSAANVGYLAARAVPGIAFGYLFAALAFLTVLFVSGGTVELLSGHSPIIELEFPGVRLVQDRYIVAYLYAVLTVLMLVALTAIALNVERRLARRLLGPSAQELLRRRIDELTETRAGIVAAVDEERRRIERDLHDGVQQRVVALAMLLGRARRPSTAERTAALVADAHTEAQQLLGELRDVAWRVYPTALDELGLRNALAGVAERAALPVSIDYGLRSRPAPAVQTALYFVAREAITNAAKHAGADDVTVVLTETDEEGGTEVAVQITDNGQGGAEPGGSGLSGLARRVAALDGRFDVASPPGGPTTVTAVLPCG</sequence>
<dbReference type="AlphaFoldDB" id="A0A2P8DL72"/>
<dbReference type="GO" id="GO:0000155">
    <property type="term" value="F:phosphorelay sensor kinase activity"/>
    <property type="evidence" value="ECO:0007669"/>
    <property type="project" value="InterPro"/>
</dbReference>
<dbReference type="PANTHER" id="PTHR24421:SF10">
    <property type="entry name" value="NITRATE_NITRITE SENSOR PROTEIN NARQ"/>
    <property type="match status" value="1"/>
</dbReference>
<keyword evidence="9" id="KW-0812">Transmembrane</keyword>
<dbReference type="Gene3D" id="1.20.5.1930">
    <property type="match status" value="1"/>
</dbReference>
<evidence type="ECO:0000256" key="1">
    <source>
        <dbReference type="ARBA" id="ARBA00000085"/>
    </source>
</evidence>
<dbReference type="PANTHER" id="PTHR24421">
    <property type="entry name" value="NITRATE/NITRITE SENSOR PROTEIN NARX-RELATED"/>
    <property type="match status" value="1"/>
</dbReference>
<keyword evidence="6 11" id="KW-0418">Kinase</keyword>
<protein>
    <recommendedName>
        <fullName evidence="2">histidine kinase</fullName>
        <ecNumber evidence="2">2.7.13.3</ecNumber>
    </recommendedName>
</protein>
<evidence type="ECO:0000256" key="4">
    <source>
        <dbReference type="ARBA" id="ARBA00022679"/>
    </source>
</evidence>
<reference evidence="11 12" key="1">
    <citation type="submission" date="2018-03" db="EMBL/GenBank/DDBJ databases">
        <title>Genomic Encyclopedia of Archaeal and Bacterial Type Strains, Phase II (KMG-II): from individual species to whole genera.</title>
        <authorList>
            <person name="Goeker M."/>
        </authorList>
    </citation>
    <scope>NUCLEOTIDE SEQUENCE [LARGE SCALE GENOMIC DNA]</scope>
    <source>
        <strain evidence="11 12">DSM 45312</strain>
    </source>
</reference>
<dbReference type="GO" id="GO:0016020">
    <property type="term" value="C:membrane"/>
    <property type="evidence" value="ECO:0007669"/>
    <property type="project" value="InterPro"/>
</dbReference>
<dbReference type="SUPFAM" id="SSF55874">
    <property type="entry name" value="ATPase domain of HSP90 chaperone/DNA topoisomerase II/histidine kinase"/>
    <property type="match status" value="1"/>
</dbReference>
<dbReference type="SMART" id="SM00387">
    <property type="entry name" value="HATPase_c"/>
    <property type="match status" value="1"/>
</dbReference>
<dbReference type="CDD" id="cd16917">
    <property type="entry name" value="HATPase_UhpB-NarQ-NarX-like"/>
    <property type="match status" value="1"/>
</dbReference>
<feature type="transmembrane region" description="Helical" evidence="9">
    <location>
        <begin position="138"/>
        <end position="160"/>
    </location>
</feature>
<comment type="caution">
    <text evidence="11">The sequence shown here is derived from an EMBL/GenBank/DDBJ whole genome shotgun (WGS) entry which is preliminary data.</text>
</comment>
<evidence type="ECO:0000256" key="5">
    <source>
        <dbReference type="ARBA" id="ARBA00022741"/>
    </source>
</evidence>
<dbReference type="InterPro" id="IPR003594">
    <property type="entry name" value="HATPase_dom"/>
</dbReference>
<evidence type="ECO:0000256" key="2">
    <source>
        <dbReference type="ARBA" id="ARBA00012438"/>
    </source>
</evidence>
<keyword evidence="9" id="KW-0472">Membrane</keyword>
<evidence type="ECO:0000256" key="6">
    <source>
        <dbReference type="ARBA" id="ARBA00022777"/>
    </source>
</evidence>
<keyword evidence="7" id="KW-0067">ATP-binding</keyword>
<keyword evidence="8" id="KW-0902">Two-component regulatory system</keyword>
<dbReference type="Proteomes" id="UP000240542">
    <property type="component" value="Unassembled WGS sequence"/>
</dbReference>
<evidence type="ECO:0000259" key="10">
    <source>
        <dbReference type="SMART" id="SM00387"/>
    </source>
</evidence>
<keyword evidence="5" id="KW-0547">Nucleotide-binding</keyword>
<organism evidence="11 12">
    <name type="scientific">Murinocardiopsis flavida</name>
    <dbReference type="NCBI Taxonomy" id="645275"/>
    <lineage>
        <taxon>Bacteria</taxon>
        <taxon>Bacillati</taxon>
        <taxon>Actinomycetota</taxon>
        <taxon>Actinomycetes</taxon>
        <taxon>Streptosporangiales</taxon>
        <taxon>Nocardiopsidaceae</taxon>
        <taxon>Murinocardiopsis</taxon>
    </lineage>
</organism>
<dbReference type="Pfam" id="PF07730">
    <property type="entry name" value="HisKA_3"/>
    <property type="match status" value="1"/>
</dbReference>
<keyword evidence="12" id="KW-1185">Reference proteome</keyword>
<name>A0A2P8DL72_9ACTN</name>
<evidence type="ECO:0000313" key="11">
    <source>
        <dbReference type="EMBL" id="PSK97959.1"/>
    </source>
</evidence>
<feature type="domain" description="Histidine kinase/HSP90-like ATPase" evidence="10">
    <location>
        <begin position="298"/>
        <end position="390"/>
    </location>
</feature>
<evidence type="ECO:0000256" key="9">
    <source>
        <dbReference type="SAM" id="Phobius"/>
    </source>
</evidence>
<accession>A0A2P8DL72</accession>
<dbReference type="GO" id="GO:0046983">
    <property type="term" value="F:protein dimerization activity"/>
    <property type="evidence" value="ECO:0007669"/>
    <property type="project" value="InterPro"/>
</dbReference>
<dbReference type="InterPro" id="IPR036890">
    <property type="entry name" value="HATPase_C_sf"/>
</dbReference>
<proteinExistence type="predicted"/>
<evidence type="ECO:0000256" key="3">
    <source>
        <dbReference type="ARBA" id="ARBA00022553"/>
    </source>
</evidence>
<dbReference type="Gene3D" id="3.30.565.10">
    <property type="entry name" value="Histidine kinase-like ATPase, C-terminal domain"/>
    <property type="match status" value="1"/>
</dbReference>